<evidence type="ECO:0000313" key="2">
    <source>
        <dbReference type="Proteomes" id="UP001299546"/>
    </source>
</evidence>
<proteinExistence type="predicted"/>
<organism evidence="1 2">
    <name type="scientific">Bariatricus massiliensis</name>
    <dbReference type="NCBI Taxonomy" id="1745713"/>
    <lineage>
        <taxon>Bacteria</taxon>
        <taxon>Bacillati</taxon>
        <taxon>Bacillota</taxon>
        <taxon>Clostridia</taxon>
        <taxon>Lachnospirales</taxon>
        <taxon>Lachnospiraceae</taxon>
        <taxon>Bariatricus</taxon>
    </lineage>
</organism>
<dbReference type="Proteomes" id="UP001299546">
    <property type="component" value="Unassembled WGS sequence"/>
</dbReference>
<gene>
    <name evidence="1" type="ORF">LIZ65_03685</name>
</gene>
<dbReference type="RefSeq" id="WP_066737044.1">
    <property type="nucleotide sequence ID" value="NZ_JAJCIQ010000002.1"/>
</dbReference>
<keyword evidence="2" id="KW-1185">Reference proteome</keyword>
<sequence length="109" mass="12659">MSLLIPTYEEKVQNDKERMSIINDIMNIQSTKHLHTLALMSSRLHCDEINNIPLSLNDFVDMLELPVVVRLMDIFEKEPSQYIVNAQMMELLKKAIESYTGMEEEKESA</sequence>
<protein>
    <submittedName>
        <fullName evidence="1">Uncharacterized protein</fullName>
    </submittedName>
</protein>
<dbReference type="EMBL" id="JAJCIS010000002">
    <property type="protein sequence ID" value="MCB7386381.1"/>
    <property type="molecule type" value="Genomic_DNA"/>
</dbReference>
<accession>A0ABS8DD93</accession>
<evidence type="ECO:0000313" key="1">
    <source>
        <dbReference type="EMBL" id="MCB7386381.1"/>
    </source>
</evidence>
<name>A0ABS8DD93_9FIRM</name>
<comment type="caution">
    <text evidence="1">The sequence shown here is derived from an EMBL/GenBank/DDBJ whole genome shotgun (WGS) entry which is preliminary data.</text>
</comment>
<reference evidence="1 2" key="1">
    <citation type="submission" date="2021-10" db="EMBL/GenBank/DDBJ databases">
        <title>Collection of gut derived symbiotic bacterial strains cultured from healthy donors.</title>
        <authorList>
            <person name="Lin H."/>
            <person name="Littmann E."/>
            <person name="Kohout C."/>
            <person name="Pamer E.G."/>
        </authorList>
    </citation>
    <scope>NUCLEOTIDE SEQUENCE [LARGE SCALE GENOMIC DNA]</scope>
    <source>
        <strain evidence="1 2">DFI.1.165</strain>
    </source>
</reference>